<accession>A0AAU9Y272</accession>
<protein>
    <submittedName>
        <fullName evidence="1">Uncharacterized protein</fullName>
    </submittedName>
</protein>
<dbReference type="AlphaFoldDB" id="A0AAU9Y272"/>
<sequence>MGNIINNNRMLPDYPSNVIVRVDKISPTVLGKEIVKRCGTEGQHGNLSEDDQTTLKFLRAAISFTSNADDMCADLTNAAFIISQPGKEFIIQAGNGDWEFFFSEDGKDVVHGRCVRKSQRFLSLIGKLLYFPVRAPLFLLSQLLNTTSQLALTNKVQEPTSIVSYPEETEVETRKTHSTDASNLTFSAKLRRLYLYLKGIFAPDTK</sequence>
<reference evidence="1 2" key="1">
    <citation type="submission" date="2022-05" db="EMBL/GenBank/DDBJ databases">
        <authorList>
            <consortium name="Genoscope - CEA"/>
            <person name="William W."/>
        </authorList>
    </citation>
    <scope>NUCLEOTIDE SEQUENCE [LARGE SCALE GENOMIC DNA]</scope>
</reference>
<proteinExistence type="predicted"/>
<evidence type="ECO:0000313" key="2">
    <source>
        <dbReference type="Proteomes" id="UP001159428"/>
    </source>
</evidence>
<keyword evidence="2" id="KW-1185">Reference proteome</keyword>
<gene>
    <name evidence="1" type="ORF">PMEA_00005219</name>
</gene>
<evidence type="ECO:0000313" key="1">
    <source>
        <dbReference type="EMBL" id="CAH3166241.1"/>
    </source>
</evidence>
<name>A0AAU9Y272_9CNID</name>
<dbReference type="Proteomes" id="UP001159428">
    <property type="component" value="Unassembled WGS sequence"/>
</dbReference>
<comment type="caution">
    <text evidence="1">The sequence shown here is derived from an EMBL/GenBank/DDBJ whole genome shotgun (WGS) entry which is preliminary data.</text>
</comment>
<organism evidence="1 2">
    <name type="scientific">Pocillopora meandrina</name>
    <dbReference type="NCBI Taxonomy" id="46732"/>
    <lineage>
        <taxon>Eukaryota</taxon>
        <taxon>Metazoa</taxon>
        <taxon>Cnidaria</taxon>
        <taxon>Anthozoa</taxon>
        <taxon>Hexacorallia</taxon>
        <taxon>Scleractinia</taxon>
        <taxon>Astrocoeniina</taxon>
        <taxon>Pocilloporidae</taxon>
        <taxon>Pocillopora</taxon>
    </lineage>
</organism>
<dbReference type="EMBL" id="CALNXJ010000131">
    <property type="protein sequence ID" value="CAH3166241.1"/>
    <property type="molecule type" value="Genomic_DNA"/>
</dbReference>